<reference evidence="2" key="1">
    <citation type="submission" date="2014-09" db="EMBL/GenBank/DDBJ databases">
        <authorList>
            <person name="Gomez-Valero L."/>
        </authorList>
    </citation>
    <scope>NUCLEOTIDE SEQUENCE [LARGE SCALE GENOMIC DNA]</scope>
    <source>
        <strain evidence="2">ATCC700992</strain>
    </source>
</reference>
<dbReference type="HOGENOM" id="CLU_2246649_0_0_6"/>
<dbReference type="OrthoDB" id="5917296at2"/>
<keyword evidence="2" id="KW-1185">Reference proteome</keyword>
<accession>A0A098G7U1</accession>
<dbReference type="STRING" id="1212491.LFA_3185"/>
<dbReference type="EMBL" id="LN614827">
    <property type="protein sequence ID" value="CEG58522.1"/>
    <property type="molecule type" value="Genomic_DNA"/>
</dbReference>
<organism evidence="1 2">
    <name type="scientific">Legionella fallonii LLAP-10</name>
    <dbReference type="NCBI Taxonomy" id="1212491"/>
    <lineage>
        <taxon>Bacteria</taxon>
        <taxon>Pseudomonadati</taxon>
        <taxon>Pseudomonadota</taxon>
        <taxon>Gammaproteobacteria</taxon>
        <taxon>Legionellales</taxon>
        <taxon>Legionellaceae</taxon>
        <taxon>Legionella</taxon>
    </lineage>
</organism>
<name>A0A098G7U1_9GAMM</name>
<dbReference type="RefSeq" id="WP_045096824.1">
    <property type="nucleotide sequence ID" value="NZ_LN614827.1"/>
</dbReference>
<evidence type="ECO:0000313" key="1">
    <source>
        <dbReference type="EMBL" id="CEG58522.1"/>
    </source>
</evidence>
<dbReference type="KEGG" id="lfa:LFA_3185"/>
<protein>
    <submittedName>
        <fullName evidence="1">Uncharacterized protein</fullName>
    </submittedName>
</protein>
<proteinExistence type="predicted"/>
<dbReference type="Proteomes" id="UP000032430">
    <property type="component" value="Chromosome I"/>
</dbReference>
<dbReference type="AlphaFoldDB" id="A0A098G7U1"/>
<gene>
    <name evidence="1" type="ORF">LFA_3185</name>
</gene>
<evidence type="ECO:0000313" key="2">
    <source>
        <dbReference type="Proteomes" id="UP000032430"/>
    </source>
</evidence>
<sequence>MTNKTRQELVNDVRNKSKTIALIYSPIELHEYIVEIISKDSDKFIKKGNEIIHFHSVDRALSHAANYGAEEFFLCADNTYDECGSNGAAQEFDYIPIYCKYKN</sequence>